<dbReference type="SUPFAM" id="SSF55729">
    <property type="entry name" value="Acyl-CoA N-acyltransferases (Nat)"/>
    <property type="match status" value="1"/>
</dbReference>
<comment type="caution">
    <text evidence="1">The sequence shown here is derived from an EMBL/GenBank/DDBJ whole genome shotgun (WGS) entry which is preliminary data.</text>
</comment>
<keyword evidence="1" id="KW-0808">Transferase</keyword>
<organism evidence="1 2">
    <name type="scientific">Pseudomonas aeruginosa</name>
    <dbReference type="NCBI Taxonomy" id="287"/>
    <lineage>
        <taxon>Bacteria</taxon>
        <taxon>Pseudomonadati</taxon>
        <taxon>Pseudomonadota</taxon>
        <taxon>Gammaproteobacteria</taxon>
        <taxon>Pseudomonadales</taxon>
        <taxon>Pseudomonadaceae</taxon>
        <taxon>Pseudomonas</taxon>
    </lineage>
</organism>
<accession>A0A6B1YFV3</accession>
<name>A0A6B1YFV3_PSEAI</name>
<evidence type="ECO:0000313" key="1">
    <source>
        <dbReference type="EMBL" id="MZZ16614.1"/>
    </source>
</evidence>
<dbReference type="AlphaFoldDB" id="A0A6B1YFV3"/>
<dbReference type="InterPro" id="IPR016181">
    <property type="entry name" value="Acyl_CoA_acyltransferase"/>
</dbReference>
<reference evidence="1" key="1">
    <citation type="submission" date="2020-01" db="EMBL/GenBank/DDBJ databases">
        <title>Bacteria Cultured from War Wounds Associated with the Conflict in Eastern Ukraine.</title>
        <authorList>
            <person name="Snesrud E."/>
            <person name="Galac M.R."/>
            <person name="Mc Gann P."/>
            <person name="Valentine K."/>
            <person name="Viacheslav K."/>
        </authorList>
    </citation>
    <scope>NUCLEOTIDE SEQUENCE</scope>
    <source>
        <strain evidence="1">VNMU148</strain>
    </source>
</reference>
<dbReference type="Proteomes" id="UP000644192">
    <property type="component" value="Unassembled WGS sequence"/>
</dbReference>
<dbReference type="Gene3D" id="3.40.630.30">
    <property type="match status" value="1"/>
</dbReference>
<sequence>MAAITDPHNALVSFQKALLSGTIKPKRCKVCRELYFLRDKPTSDTIRMTYAQVVGRQVKALAMYVEVAPYEGKRCFNVGYAVAVPYRKQGLAKALLTSSLEEFSGLLAKELAEPGFYVEAVVGVDNEPSKRVAGQFFTEPKETVDGVSGLPALHYIKLVE</sequence>
<protein>
    <submittedName>
        <fullName evidence="1">N-acetyltransferase</fullName>
    </submittedName>
</protein>
<dbReference type="EMBL" id="WXZT01000029">
    <property type="protein sequence ID" value="MZZ16614.1"/>
    <property type="molecule type" value="Genomic_DNA"/>
</dbReference>
<dbReference type="GO" id="GO:0016740">
    <property type="term" value="F:transferase activity"/>
    <property type="evidence" value="ECO:0007669"/>
    <property type="project" value="UniProtKB-KW"/>
</dbReference>
<evidence type="ECO:0000313" key="2">
    <source>
        <dbReference type="Proteomes" id="UP000644192"/>
    </source>
</evidence>
<proteinExistence type="predicted"/>
<dbReference type="RefSeq" id="WP_121347206.1">
    <property type="nucleotide sequence ID" value="NZ_JBIDIV010000019.1"/>
</dbReference>
<gene>
    <name evidence="1" type="ORF">GUL26_30565</name>
</gene>